<comment type="caution">
    <text evidence="2">The sequence shown here is derived from an EMBL/GenBank/DDBJ whole genome shotgun (WGS) entry which is preliminary data.</text>
</comment>
<evidence type="ECO:0000313" key="2">
    <source>
        <dbReference type="EMBL" id="KAG9192037.1"/>
    </source>
</evidence>
<organism evidence="2 3">
    <name type="scientific">Alternaria panax</name>
    <dbReference type="NCBI Taxonomy" id="48097"/>
    <lineage>
        <taxon>Eukaryota</taxon>
        <taxon>Fungi</taxon>
        <taxon>Dikarya</taxon>
        <taxon>Ascomycota</taxon>
        <taxon>Pezizomycotina</taxon>
        <taxon>Dothideomycetes</taxon>
        <taxon>Pleosporomycetidae</taxon>
        <taxon>Pleosporales</taxon>
        <taxon>Pleosporineae</taxon>
        <taxon>Pleosporaceae</taxon>
        <taxon>Alternaria</taxon>
        <taxon>Alternaria sect. Panax</taxon>
    </lineage>
</organism>
<evidence type="ECO:0000313" key="3">
    <source>
        <dbReference type="Proteomes" id="UP001199106"/>
    </source>
</evidence>
<accession>A0AAD4NQN1</accession>
<protein>
    <submittedName>
        <fullName evidence="2">Uncharacterized protein</fullName>
    </submittedName>
</protein>
<sequence>MLPRHIVDAGGAKGEDVGVDVEVSTMPSATSIATPRTAPLQAKPKHGAQIPLPPQLQLEGVEEVTPLISGIHNLRGVFQPSKAQIRLKTAYQQIIDSTLRGPSGLPTNSRI</sequence>
<keyword evidence="3" id="KW-1185">Reference proteome</keyword>
<proteinExistence type="predicted"/>
<name>A0AAD4NQN1_9PLEO</name>
<dbReference type="AlphaFoldDB" id="A0AAD4NQN1"/>
<evidence type="ECO:0000256" key="1">
    <source>
        <dbReference type="SAM" id="MobiDB-lite"/>
    </source>
</evidence>
<feature type="region of interest" description="Disordered" evidence="1">
    <location>
        <begin position="28"/>
        <end position="47"/>
    </location>
</feature>
<dbReference type="EMBL" id="JAANER010000003">
    <property type="protein sequence ID" value="KAG9192037.1"/>
    <property type="molecule type" value="Genomic_DNA"/>
</dbReference>
<gene>
    <name evidence="2" type="ORF">G6011_10771</name>
</gene>
<dbReference type="Proteomes" id="UP001199106">
    <property type="component" value="Unassembled WGS sequence"/>
</dbReference>
<reference evidence="2" key="1">
    <citation type="submission" date="2021-07" db="EMBL/GenBank/DDBJ databases">
        <title>Genome Resource of American Ginseng Black Spot Pathogen Alternaria panax.</title>
        <authorList>
            <person name="Qiu C."/>
            <person name="Wang W."/>
            <person name="Liu Z."/>
        </authorList>
    </citation>
    <scope>NUCLEOTIDE SEQUENCE</scope>
    <source>
        <strain evidence="2">BNCC115425</strain>
    </source>
</reference>